<proteinExistence type="predicted"/>
<reference evidence="1 2" key="1">
    <citation type="submission" date="2024-09" db="EMBL/GenBank/DDBJ databases">
        <authorList>
            <person name="Lee S.D."/>
        </authorList>
    </citation>
    <scope>NUCLEOTIDE SEQUENCE [LARGE SCALE GENOMIC DNA]</scope>
    <source>
        <strain evidence="1 2">N1-1</strain>
    </source>
</reference>
<dbReference type="EMBL" id="JBHEZX010000023">
    <property type="protein sequence ID" value="MFC1414391.1"/>
    <property type="molecule type" value="Genomic_DNA"/>
</dbReference>
<organism evidence="1 2">
    <name type="scientific">Streptacidiphilus alkalitolerans</name>
    <dbReference type="NCBI Taxonomy" id="3342712"/>
    <lineage>
        <taxon>Bacteria</taxon>
        <taxon>Bacillati</taxon>
        <taxon>Actinomycetota</taxon>
        <taxon>Actinomycetes</taxon>
        <taxon>Kitasatosporales</taxon>
        <taxon>Streptomycetaceae</taxon>
        <taxon>Streptacidiphilus</taxon>
    </lineage>
</organism>
<protein>
    <submittedName>
        <fullName evidence="1">Uncharacterized protein</fullName>
    </submittedName>
</protein>
<dbReference type="Pfam" id="PF01653">
    <property type="entry name" value="DNA_ligase_aden"/>
    <property type="match status" value="1"/>
</dbReference>
<keyword evidence="2" id="KW-1185">Reference proteome</keyword>
<dbReference type="SUPFAM" id="SSF56091">
    <property type="entry name" value="DNA ligase/mRNA capping enzyme, catalytic domain"/>
    <property type="match status" value="1"/>
</dbReference>
<dbReference type="Gene3D" id="3.30.470.30">
    <property type="entry name" value="DNA ligase/mRNA capping enzyme"/>
    <property type="match status" value="1"/>
</dbReference>
<dbReference type="Proteomes" id="UP001592582">
    <property type="component" value="Unassembled WGS sequence"/>
</dbReference>
<evidence type="ECO:0000313" key="2">
    <source>
        <dbReference type="Proteomes" id="UP001592582"/>
    </source>
</evidence>
<sequence length="81" mass="8307">MKPPTSLDGVALAARYRDGRLTQLVTQGDGTTGEDVSHAHAHAIGDAHGKAAPAGYCAGRVADPQLGGYSSAKVLRGVRRP</sequence>
<comment type="caution">
    <text evidence="1">The sequence shown here is derived from an EMBL/GenBank/DDBJ whole genome shotgun (WGS) entry which is preliminary data.</text>
</comment>
<gene>
    <name evidence="1" type="ORF">ACEZDG_34520</name>
</gene>
<dbReference type="InterPro" id="IPR013839">
    <property type="entry name" value="DNAligase_adenylation"/>
</dbReference>
<accession>A0ABV6VL04</accession>
<name>A0ABV6VL04_9ACTN</name>
<evidence type="ECO:0000313" key="1">
    <source>
        <dbReference type="EMBL" id="MFC1414391.1"/>
    </source>
</evidence>